<keyword evidence="3" id="KW-1185">Reference proteome</keyword>
<dbReference type="EMBL" id="FUKO01000033">
    <property type="protein sequence ID" value="SJN44330.1"/>
    <property type="molecule type" value="Genomic_DNA"/>
</dbReference>
<name>A0A1R4KJ27_9MICO</name>
<evidence type="ECO:0000313" key="2">
    <source>
        <dbReference type="EMBL" id="SJN44330.1"/>
    </source>
</evidence>
<dbReference type="Proteomes" id="UP000196320">
    <property type="component" value="Unassembled WGS sequence"/>
</dbReference>
<evidence type="ECO:0000313" key="3">
    <source>
        <dbReference type="Proteomes" id="UP000196320"/>
    </source>
</evidence>
<evidence type="ECO:0000256" key="1">
    <source>
        <dbReference type="SAM" id="MobiDB-lite"/>
    </source>
</evidence>
<reference evidence="2 3" key="1">
    <citation type="submission" date="2017-02" db="EMBL/GenBank/DDBJ databases">
        <authorList>
            <person name="Peterson S.W."/>
        </authorList>
    </citation>
    <scope>NUCLEOTIDE SEQUENCE [LARGE SCALE GENOMIC DNA]</scope>
    <source>
        <strain evidence="2 3">B Mb 05.01</strain>
    </source>
</reference>
<dbReference type="AlphaFoldDB" id="A0A1R4KJ27"/>
<protein>
    <submittedName>
        <fullName evidence="2">Uncharacterized protein</fullName>
    </submittedName>
</protein>
<sequence>MTLNQYRREEEKQTGKQRQHARNQHLVVTLPMSGVHMTRTLTRGGLARDG</sequence>
<feature type="compositionally biased region" description="Basic and acidic residues" evidence="1">
    <location>
        <begin position="1"/>
        <end position="14"/>
    </location>
</feature>
<feature type="region of interest" description="Disordered" evidence="1">
    <location>
        <begin position="1"/>
        <end position="24"/>
    </location>
</feature>
<accession>A0A1R4KJ27</accession>
<organism evidence="2 3">
    <name type="scientific">Microbacterium esteraromaticum</name>
    <dbReference type="NCBI Taxonomy" id="57043"/>
    <lineage>
        <taxon>Bacteria</taxon>
        <taxon>Bacillati</taxon>
        <taxon>Actinomycetota</taxon>
        <taxon>Actinomycetes</taxon>
        <taxon>Micrococcales</taxon>
        <taxon>Microbacteriaceae</taxon>
        <taxon>Microbacterium</taxon>
    </lineage>
</organism>
<gene>
    <name evidence="2" type="ORF">FM104_13355</name>
</gene>
<proteinExistence type="predicted"/>